<feature type="region of interest" description="Disordered" evidence="1">
    <location>
        <begin position="132"/>
        <end position="151"/>
    </location>
</feature>
<evidence type="ECO:0000256" key="1">
    <source>
        <dbReference type="SAM" id="MobiDB-lite"/>
    </source>
</evidence>
<dbReference type="Proteomes" id="UP000258102">
    <property type="component" value="Chromosome 2"/>
</dbReference>
<feature type="compositionally biased region" description="Basic and acidic residues" evidence="1">
    <location>
        <begin position="138"/>
        <end position="151"/>
    </location>
</feature>
<evidence type="ECO:0000313" key="2">
    <source>
        <dbReference type="EMBL" id="AXR04098.1"/>
    </source>
</evidence>
<evidence type="ECO:0000313" key="3">
    <source>
        <dbReference type="Proteomes" id="UP000258102"/>
    </source>
</evidence>
<dbReference type="EMBL" id="CP031762">
    <property type="protein sequence ID" value="AXR04098.1"/>
    <property type="molecule type" value="Genomic_DNA"/>
</dbReference>
<name>A0AAD0W6L9_PSEO7</name>
<reference evidence="2 3" key="1">
    <citation type="submission" date="2018-08" db="EMBL/GenBank/DDBJ databases">
        <title>Whole Genome Sequences of Two Pseudoalteromonas piscicida Strains, DE1-A and DE2-A, which Exhibit Strong Antibacterial Activity against Vibrio vulnificus.</title>
        <authorList>
            <person name="Richards G.P."/>
            <person name="Needleman D.S."/>
            <person name="Watson M.A."/>
            <person name="Polson S.W."/>
        </authorList>
    </citation>
    <scope>NUCLEOTIDE SEQUENCE [LARGE SCALE GENOMIC DNA]</scope>
    <source>
        <strain evidence="2 3">DE2-A</strain>
    </source>
</reference>
<proteinExistence type="predicted"/>
<sequence length="151" mass="17400">MPRRREFKGIVKNLAELLSGRNNDYLGYWAVGQLFLLAQEHGVDTISLDLINYRGDISSPLLADMCQSMKSEMNRMLNAHKLPNEWIKSVSAKFSFNQEYQEKYHYWRSSLGKPYLVQVEIETDLGYVNKATQGGNVKPHDPSKEQRRGGF</sequence>
<organism evidence="2 3">
    <name type="scientific">Pseudoalteromonas piscicida</name>
    <dbReference type="NCBI Taxonomy" id="43662"/>
    <lineage>
        <taxon>Bacteria</taxon>
        <taxon>Pseudomonadati</taxon>
        <taxon>Pseudomonadota</taxon>
        <taxon>Gammaproteobacteria</taxon>
        <taxon>Alteromonadales</taxon>
        <taxon>Pseudoalteromonadaceae</taxon>
        <taxon>Pseudoalteromonas</taxon>
    </lineage>
</organism>
<dbReference type="RefSeq" id="WP_088532869.1">
    <property type="nucleotide sequence ID" value="NZ_CP021647.1"/>
</dbReference>
<accession>A0AAD0W6L9</accession>
<protein>
    <submittedName>
        <fullName evidence="2">Uncharacterized protein</fullName>
    </submittedName>
</protein>
<dbReference type="KEGG" id="ppis:B1L02_21995"/>
<gene>
    <name evidence="2" type="ORF">D0511_19295</name>
</gene>
<dbReference type="AlphaFoldDB" id="A0AAD0W6L9"/>